<feature type="transmembrane region" description="Helical" evidence="7">
    <location>
        <begin position="142"/>
        <end position="159"/>
    </location>
</feature>
<name>A0ABN6PUT8_9BURK</name>
<organism evidence="9 10">
    <name type="scientific">Sphaerotilus microaerophilus</name>
    <dbReference type="NCBI Taxonomy" id="2914710"/>
    <lineage>
        <taxon>Bacteria</taxon>
        <taxon>Pseudomonadati</taxon>
        <taxon>Pseudomonadota</taxon>
        <taxon>Betaproteobacteria</taxon>
        <taxon>Burkholderiales</taxon>
        <taxon>Sphaerotilaceae</taxon>
        <taxon>Sphaerotilus</taxon>
    </lineage>
</organism>
<evidence type="ECO:0000256" key="2">
    <source>
        <dbReference type="ARBA" id="ARBA00022475"/>
    </source>
</evidence>
<evidence type="ECO:0000313" key="10">
    <source>
        <dbReference type="Proteomes" id="UP001057498"/>
    </source>
</evidence>
<evidence type="ECO:0000259" key="8">
    <source>
        <dbReference type="Pfam" id="PF02665"/>
    </source>
</evidence>
<evidence type="ECO:0000256" key="6">
    <source>
        <dbReference type="ARBA" id="ARBA00023136"/>
    </source>
</evidence>
<feature type="transmembrane region" description="Helical" evidence="7">
    <location>
        <begin position="67"/>
        <end position="88"/>
    </location>
</feature>
<dbReference type="RefSeq" id="WP_251971076.1">
    <property type="nucleotide sequence ID" value="NZ_AP025730.1"/>
</dbReference>
<feature type="transmembrane region" description="Helical" evidence="7">
    <location>
        <begin position="179"/>
        <end position="201"/>
    </location>
</feature>
<accession>A0ABN6PUT8</accession>
<evidence type="ECO:0000256" key="1">
    <source>
        <dbReference type="ARBA" id="ARBA00004651"/>
    </source>
</evidence>
<proteinExistence type="predicted"/>
<dbReference type="SUPFAM" id="SSF103501">
    <property type="entry name" value="Respiratory nitrate reductase 1 gamma chain"/>
    <property type="match status" value="1"/>
</dbReference>
<dbReference type="InterPro" id="IPR023234">
    <property type="entry name" value="NarG-like_domain"/>
</dbReference>
<keyword evidence="3 7" id="KW-0812">Transmembrane</keyword>
<keyword evidence="5" id="KW-0560">Oxidoreductase</keyword>
<feature type="transmembrane region" description="Helical" evidence="7">
    <location>
        <begin position="100"/>
        <end position="122"/>
    </location>
</feature>
<evidence type="ECO:0000313" key="9">
    <source>
        <dbReference type="EMBL" id="BDI07927.1"/>
    </source>
</evidence>
<evidence type="ECO:0000256" key="4">
    <source>
        <dbReference type="ARBA" id="ARBA00022989"/>
    </source>
</evidence>
<evidence type="ECO:0000256" key="7">
    <source>
        <dbReference type="SAM" id="Phobius"/>
    </source>
</evidence>
<keyword evidence="4 7" id="KW-1133">Transmembrane helix</keyword>
<protein>
    <submittedName>
        <fullName evidence="9">Hdr menaquinol oxidoreductase cytochrome b subunit</fullName>
    </submittedName>
</protein>
<comment type="subcellular location">
    <subcellularLocation>
        <location evidence="1">Cell membrane</location>
        <topology evidence="1">Multi-pass membrane protein</topology>
    </subcellularLocation>
</comment>
<keyword evidence="2" id="KW-1003">Cell membrane</keyword>
<feature type="domain" description="NarG-like" evidence="8">
    <location>
        <begin position="71"/>
        <end position="209"/>
    </location>
</feature>
<dbReference type="InterPro" id="IPR036197">
    <property type="entry name" value="NarG-like_sf"/>
</dbReference>
<reference evidence="9" key="1">
    <citation type="submission" date="2022-04" db="EMBL/GenBank/DDBJ databases">
        <title>Whole genome sequence of Sphaerotilus sp. FB-5.</title>
        <authorList>
            <person name="Takeda M."/>
            <person name="Narihara S."/>
            <person name="Akimoto M."/>
            <person name="Akimoto R."/>
            <person name="Nishiyashiki S."/>
            <person name="Murakami T."/>
        </authorList>
    </citation>
    <scope>NUCLEOTIDE SEQUENCE</scope>
    <source>
        <strain evidence="9">FB-5</strain>
    </source>
</reference>
<evidence type="ECO:0000256" key="3">
    <source>
        <dbReference type="ARBA" id="ARBA00022692"/>
    </source>
</evidence>
<feature type="transmembrane region" description="Helical" evidence="7">
    <location>
        <begin position="6"/>
        <end position="25"/>
    </location>
</feature>
<dbReference type="Proteomes" id="UP001057498">
    <property type="component" value="Chromosome"/>
</dbReference>
<evidence type="ECO:0000256" key="5">
    <source>
        <dbReference type="ARBA" id="ARBA00023002"/>
    </source>
</evidence>
<dbReference type="EMBL" id="AP025730">
    <property type="protein sequence ID" value="BDI07927.1"/>
    <property type="molecule type" value="Genomic_DNA"/>
</dbReference>
<gene>
    <name evidence="9" type="ORF">CATMQ487_48970</name>
</gene>
<keyword evidence="6 7" id="KW-0472">Membrane</keyword>
<dbReference type="Gene3D" id="1.20.950.20">
    <property type="entry name" value="Transmembrane di-heme cytochromes, Chain C"/>
    <property type="match status" value="1"/>
</dbReference>
<dbReference type="Pfam" id="PF02665">
    <property type="entry name" value="Nitrate_red_gam"/>
    <property type="match status" value="1"/>
</dbReference>
<keyword evidence="10" id="KW-1185">Reference proteome</keyword>
<sequence length="242" mass="27017">MNYAFATLFYFAAIVLVAGVAARLWRWGQVPAPLKIPTTPAPTTSGGVALRLARELVFFESLFRANLWLWACGWIFHVGLALVGLRHLRYFTDPVWGLVAWMQPLGILGGLLMVAGLAGLWLRRWAVQRIRYISTPSDHLMLALLLLIAASGLAMKFVFHTDVLAVKRFFIGLMHFQVLPLPADGPLVVHLSLVAALMLIFPFSKLMHAPGLFFSPTRNQPDDPRERRHQAAWAARLDVTKG</sequence>